<evidence type="ECO:0000313" key="5">
    <source>
        <dbReference type="Proteomes" id="UP000612746"/>
    </source>
</evidence>
<dbReference type="Gene3D" id="3.40.50.720">
    <property type="entry name" value="NAD(P)-binding Rossmann-like Domain"/>
    <property type="match status" value="1"/>
</dbReference>
<evidence type="ECO:0000313" key="4">
    <source>
        <dbReference type="EMBL" id="KAG2179678.1"/>
    </source>
</evidence>
<dbReference type="Proteomes" id="UP000612746">
    <property type="component" value="Unassembled WGS sequence"/>
</dbReference>
<dbReference type="OrthoDB" id="430436at2759"/>
<dbReference type="EMBL" id="JAEPRA010000010">
    <property type="protein sequence ID" value="KAG2179678.1"/>
    <property type="molecule type" value="Genomic_DNA"/>
</dbReference>
<dbReference type="PANTHER" id="PTHR14097">
    <property type="entry name" value="OXIDOREDUCTASE HTATIP2"/>
    <property type="match status" value="1"/>
</dbReference>
<dbReference type="AlphaFoldDB" id="A0A8H7UH51"/>
<dbReference type="InterPro" id="IPR016040">
    <property type="entry name" value="NAD(P)-bd_dom"/>
</dbReference>
<dbReference type="GO" id="GO:0005741">
    <property type="term" value="C:mitochondrial outer membrane"/>
    <property type="evidence" value="ECO:0007669"/>
    <property type="project" value="UniProtKB-SubCell"/>
</dbReference>
<dbReference type="InterPro" id="IPR036291">
    <property type="entry name" value="NAD(P)-bd_dom_sf"/>
</dbReference>
<accession>A0A8H7UH51</accession>
<comment type="subcellular location">
    <subcellularLocation>
        <location evidence="1">Mitochondrion outer membrane</location>
        <topology evidence="1">Peripheral membrane protein</topology>
    </subcellularLocation>
</comment>
<organism evidence="4 5">
    <name type="scientific">Umbelopsis vinacea</name>
    <dbReference type="NCBI Taxonomy" id="44442"/>
    <lineage>
        <taxon>Eukaryota</taxon>
        <taxon>Fungi</taxon>
        <taxon>Fungi incertae sedis</taxon>
        <taxon>Mucoromycota</taxon>
        <taxon>Mucoromycotina</taxon>
        <taxon>Umbelopsidomycetes</taxon>
        <taxon>Umbelopsidales</taxon>
        <taxon>Umbelopsidaceae</taxon>
        <taxon>Umbelopsis</taxon>
    </lineage>
</organism>
<evidence type="ECO:0000256" key="1">
    <source>
        <dbReference type="ARBA" id="ARBA00004450"/>
    </source>
</evidence>
<protein>
    <recommendedName>
        <fullName evidence="3">NAD(P)-binding domain-containing protein</fullName>
    </recommendedName>
</protein>
<feature type="domain" description="NAD(P)-binding" evidence="3">
    <location>
        <begin position="12"/>
        <end position="105"/>
    </location>
</feature>
<keyword evidence="5" id="KW-1185">Reference proteome</keyword>
<proteinExistence type="inferred from homology"/>
<comment type="caution">
    <text evidence="4">The sequence shown here is derived from an EMBL/GenBank/DDBJ whole genome shotgun (WGS) entry which is preliminary data.</text>
</comment>
<gene>
    <name evidence="4" type="ORF">INT44_006526</name>
</gene>
<reference evidence="4" key="1">
    <citation type="submission" date="2020-12" db="EMBL/GenBank/DDBJ databases">
        <title>Metabolic potential, ecology and presence of endohyphal bacteria is reflected in genomic diversity of Mucoromycotina.</title>
        <authorList>
            <person name="Muszewska A."/>
            <person name="Okrasinska A."/>
            <person name="Steczkiewicz K."/>
            <person name="Drgas O."/>
            <person name="Orlowska M."/>
            <person name="Perlinska-Lenart U."/>
            <person name="Aleksandrzak-Piekarczyk T."/>
            <person name="Szatraj K."/>
            <person name="Zielenkiewicz U."/>
            <person name="Pilsyk S."/>
            <person name="Malc E."/>
            <person name="Mieczkowski P."/>
            <person name="Kruszewska J.S."/>
            <person name="Biernat P."/>
            <person name="Pawlowska J."/>
        </authorList>
    </citation>
    <scope>NUCLEOTIDE SEQUENCE</scope>
    <source>
        <strain evidence="4">WA0000051536</strain>
    </source>
</reference>
<sequence length="240" mass="25821">MTEAGKKALILGATGAVGKALLREVLVADTYQSVTTIGRREVKLDDSVPQSKLVQKTVDFDNLEASRSEMKGYEDVFCCLGTTKADAGSAEAFKKIDHDYVVNSAKIIAEENPATGGGLSPVHFLYCSSSGASKGSPFLYPKSKGETEEDLINVGFKRVSIFRPRFLTLEEERPRPRLAETIFGKIVGYTRVVGLHMDVPVAVVGRAMLHAAAHPVDATGDSDKTISQFVENPEIEATGA</sequence>
<dbReference type="GO" id="GO:0051170">
    <property type="term" value="P:import into nucleus"/>
    <property type="evidence" value="ECO:0007669"/>
    <property type="project" value="TreeGrafter"/>
</dbReference>
<name>A0A8H7UH51_9FUNG</name>
<evidence type="ECO:0000256" key="2">
    <source>
        <dbReference type="ARBA" id="ARBA00006617"/>
    </source>
</evidence>
<comment type="similarity">
    <text evidence="2">Belongs to the FMP52 family.</text>
</comment>
<dbReference type="Pfam" id="PF13460">
    <property type="entry name" value="NAD_binding_10"/>
    <property type="match status" value="1"/>
</dbReference>
<dbReference type="SUPFAM" id="SSF51735">
    <property type="entry name" value="NAD(P)-binding Rossmann-fold domains"/>
    <property type="match status" value="1"/>
</dbReference>
<evidence type="ECO:0000259" key="3">
    <source>
        <dbReference type="Pfam" id="PF13460"/>
    </source>
</evidence>
<dbReference type="PANTHER" id="PTHR14097:SF7">
    <property type="entry name" value="OXIDOREDUCTASE HTATIP2"/>
    <property type="match status" value="1"/>
</dbReference>